<accession>A0A8J7DIA8</accession>
<sequence length="74" mass="8160">MSMNIHQKHLTNQIEISNLIEEAVVNASARRNQVLDTQEVLSELSEDEQKNITGGGVARDVIDTIIRIGGYLLG</sequence>
<comment type="caution">
    <text evidence="1">The sequence shown here is derived from an EMBL/GenBank/DDBJ whole genome shotgun (WGS) entry which is preliminary data.</text>
</comment>
<protein>
    <submittedName>
        <fullName evidence="1">Uncharacterized protein</fullName>
    </submittedName>
</protein>
<dbReference type="RefSeq" id="WP_190586730.1">
    <property type="nucleotide sequence ID" value="NZ_JADEXS020000001.1"/>
</dbReference>
<gene>
    <name evidence="1" type="ORF">IQ276_24905</name>
</gene>
<name>A0A8J7DIA8_DESMC</name>
<evidence type="ECO:0000313" key="2">
    <source>
        <dbReference type="Proteomes" id="UP000622533"/>
    </source>
</evidence>
<dbReference type="AlphaFoldDB" id="A0A8J7DIA8"/>
<organism evidence="1 2">
    <name type="scientific">Desmonostoc muscorum LEGE 12446</name>
    <dbReference type="NCBI Taxonomy" id="1828758"/>
    <lineage>
        <taxon>Bacteria</taxon>
        <taxon>Bacillati</taxon>
        <taxon>Cyanobacteriota</taxon>
        <taxon>Cyanophyceae</taxon>
        <taxon>Nostocales</taxon>
        <taxon>Nostocaceae</taxon>
        <taxon>Desmonostoc</taxon>
    </lineage>
</organism>
<evidence type="ECO:0000313" key="1">
    <source>
        <dbReference type="EMBL" id="MBE9025544.1"/>
    </source>
</evidence>
<proteinExistence type="predicted"/>
<keyword evidence="2" id="KW-1185">Reference proteome</keyword>
<dbReference type="EMBL" id="JADEXS010000434">
    <property type="protein sequence ID" value="MBE9025544.1"/>
    <property type="molecule type" value="Genomic_DNA"/>
</dbReference>
<reference evidence="1" key="1">
    <citation type="submission" date="2020-10" db="EMBL/GenBank/DDBJ databases">
        <authorList>
            <person name="Castelo-Branco R."/>
            <person name="Eusebio N."/>
            <person name="Adriana R."/>
            <person name="Vieira A."/>
            <person name="Brugerolle De Fraissinette N."/>
            <person name="Rezende De Castro R."/>
            <person name="Schneider M.P."/>
            <person name="Vasconcelos V."/>
            <person name="Leao P.N."/>
        </authorList>
    </citation>
    <scope>NUCLEOTIDE SEQUENCE</scope>
    <source>
        <strain evidence="1">LEGE 12446</strain>
    </source>
</reference>
<dbReference type="Proteomes" id="UP000622533">
    <property type="component" value="Unassembled WGS sequence"/>
</dbReference>